<keyword evidence="3 9" id="KW-0812">Transmembrane</keyword>
<sequence>MLLINIALLNLLIETSASFSVVVPADPVVAHVGSTVILPCRISPPENAEALEIRWYRQDQFSNPVLLYNQGKIQDTQDESYRNRTSLTPQSDQSGGLQDGDVSLQLEKLRVQDEDSFHCYVSGESSYTSENVVLKITALGSTPVLVPKPLDDDRVNISCRSSGWYPKPSVTWMSDDVRVLHPGGSSHSRGADEMFSVHSWTAVSRSDAQLVSCSMSIITGEFKESRIDVQDIVSSASFSVVVPADPVVAHVGSTVILSCWISPPENAEEMEIRWYRQDQFNSPVLLYNQGKTQDIQECFRNRTSLSPRSDQSGGLKDGDVSLRLEKLTFQDEGPFHCYVSGDTSYDSKIVDLKITERSSFSDQSDSSGPWKALFLTFLICALLGLVLFILYKYRERMKGRKSAKENCEEETMEKLTKRVVEDVNIEELRKHAVEITIDREHSHPDLTVSKDCKMMRDSPDYNHTGDGFPYELCAFGAQRFTSGRHYWEVELARENTPPKHYWLIGVVKDGNYHLKDRSALTPSSGYWFLCSDGPHGFHTNTDQSIIFSLTPRPEQLGVLLDYDDGLLSFYNVKESKHLLTISSRFSGSVVPLFNPGVGDWSTLIILDCPKPVESAAESSGNSKPDELTVEISGNPNPDKSAVKFSANPNPVSESDVESSQPLLSNNCSDA</sequence>
<dbReference type="SMART" id="SM00409">
    <property type="entry name" value="IG"/>
    <property type="match status" value="2"/>
</dbReference>
<dbReference type="PROSITE" id="PS50188">
    <property type="entry name" value="B302_SPRY"/>
    <property type="match status" value="1"/>
</dbReference>
<comment type="caution">
    <text evidence="13">The sequence shown here is derived from an EMBL/GenBank/DDBJ whole genome shotgun (WGS) entry which is preliminary data.</text>
</comment>
<dbReference type="InterPro" id="IPR036179">
    <property type="entry name" value="Ig-like_dom_sf"/>
</dbReference>
<dbReference type="InterPro" id="IPR003879">
    <property type="entry name" value="Butyrophylin_SPRY"/>
</dbReference>
<dbReference type="EMBL" id="JAYMGO010000007">
    <property type="protein sequence ID" value="KAL1272138.1"/>
    <property type="molecule type" value="Genomic_DNA"/>
</dbReference>
<dbReference type="InterPro" id="IPR053896">
    <property type="entry name" value="BTN3A2-like_Ig-C"/>
</dbReference>
<keyword evidence="14" id="KW-1185">Reference proteome</keyword>
<evidence type="ECO:0000256" key="8">
    <source>
        <dbReference type="SAM" id="MobiDB-lite"/>
    </source>
</evidence>
<dbReference type="PRINTS" id="PR01407">
    <property type="entry name" value="BUTYPHLNCDUF"/>
</dbReference>
<dbReference type="InterPro" id="IPR003599">
    <property type="entry name" value="Ig_sub"/>
</dbReference>
<evidence type="ECO:0008006" key="15">
    <source>
        <dbReference type="Google" id="ProtNLM"/>
    </source>
</evidence>
<keyword evidence="6 9" id="KW-0472">Membrane</keyword>
<dbReference type="Gene3D" id="2.60.120.920">
    <property type="match status" value="1"/>
</dbReference>
<evidence type="ECO:0000256" key="6">
    <source>
        <dbReference type="ARBA" id="ARBA00023136"/>
    </source>
</evidence>
<proteinExistence type="inferred from homology"/>
<dbReference type="SUPFAM" id="SSF49899">
    <property type="entry name" value="Concanavalin A-like lectins/glucanases"/>
    <property type="match status" value="1"/>
</dbReference>
<reference evidence="13 14" key="1">
    <citation type="submission" date="2023-09" db="EMBL/GenBank/DDBJ databases">
        <authorList>
            <person name="Wang M."/>
        </authorList>
    </citation>
    <scope>NUCLEOTIDE SEQUENCE [LARGE SCALE GENOMIC DNA]</scope>
    <source>
        <strain evidence="13">GT-2023</strain>
        <tissue evidence="13">Liver</tissue>
    </source>
</reference>
<dbReference type="SMART" id="SM00406">
    <property type="entry name" value="IGv"/>
    <property type="match status" value="2"/>
</dbReference>
<comment type="subcellular location">
    <subcellularLocation>
        <location evidence="1">Membrane</location>
        <topology evidence="1">Single-pass type I membrane protein</topology>
    </subcellularLocation>
</comment>
<evidence type="ECO:0000256" key="7">
    <source>
        <dbReference type="ARBA" id="ARBA00023319"/>
    </source>
</evidence>
<feature type="domain" description="Ig-like" evidence="12">
    <location>
        <begin position="236"/>
        <end position="355"/>
    </location>
</feature>
<dbReference type="SUPFAM" id="SSF48726">
    <property type="entry name" value="Immunoglobulin"/>
    <property type="match status" value="3"/>
</dbReference>
<feature type="region of interest" description="Disordered" evidence="8">
    <location>
        <begin position="614"/>
        <end position="670"/>
    </location>
</feature>
<evidence type="ECO:0000256" key="5">
    <source>
        <dbReference type="ARBA" id="ARBA00022989"/>
    </source>
</evidence>
<feature type="region of interest" description="Disordered" evidence="8">
    <location>
        <begin position="77"/>
        <end position="99"/>
    </location>
</feature>
<feature type="chain" id="PRO_5045555247" description="Butyrophilin subfamily 1 member A1-like" evidence="10">
    <location>
        <begin position="19"/>
        <end position="670"/>
    </location>
</feature>
<feature type="domain" description="Ig-like" evidence="12">
    <location>
        <begin position="17"/>
        <end position="135"/>
    </location>
</feature>
<dbReference type="Gene3D" id="2.60.40.10">
    <property type="entry name" value="Immunoglobulins"/>
    <property type="match status" value="3"/>
</dbReference>
<feature type="compositionally biased region" description="Polar residues" evidence="8">
    <location>
        <begin position="646"/>
        <end position="670"/>
    </location>
</feature>
<evidence type="ECO:0000256" key="1">
    <source>
        <dbReference type="ARBA" id="ARBA00004479"/>
    </source>
</evidence>
<dbReference type="InterPro" id="IPR013783">
    <property type="entry name" value="Ig-like_fold"/>
</dbReference>
<comment type="similarity">
    <text evidence="2">Belongs to the immunoglobulin superfamily. BTN/MOG family.</text>
</comment>
<evidence type="ECO:0000259" key="11">
    <source>
        <dbReference type="PROSITE" id="PS50188"/>
    </source>
</evidence>
<name>A0ABR3N5N4_9TELE</name>
<dbReference type="PANTHER" id="PTHR24100">
    <property type="entry name" value="BUTYROPHILIN"/>
    <property type="match status" value="1"/>
</dbReference>
<accession>A0ABR3N5N4</accession>
<evidence type="ECO:0000259" key="12">
    <source>
        <dbReference type="PROSITE" id="PS50835"/>
    </source>
</evidence>
<dbReference type="InterPro" id="IPR001870">
    <property type="entry name" value="B30.2/SPRY"/>
</dbReference>
<dbReference type="Proteomes" id="UP001558613">
    <property type="component" value="Unassembled WGS sequence"/>
</dbReference>
<keyword evidence="7" id="KW-0393">Immunoglobulin domain</keyword>
<dbReference type="PROSITE" id="PS50835">
    <property type="entry name" value="IG_LIKE"/>
    <property type="match status" value="3"/>
</dbReference>
<keyword evidence="4 10" id="KW-0732">Signal</keyword>
<dbReference type="Pfam" id="PF22705">
    <property type="entry name" value="C2-set_3"/>
    <property type="match status" value="1"/>
</dbReference>
<dbReference type="InterPro" id="IPR043136">
    <property type="entry name" value="B30.2/SPRY_sf"/>
</dbReference>
<dbReference type="InterPro" id="IPR003877">
    <property type="entry name" value="SPRY_dom"/>
</dbReference>
<evidence type="ECO:0000256" key="2">
    <source>
        <dbReference type="ARBA" id="ARBA00007591"/>
    </source>
</evidence>
<evidence type="ECO:0000256" key="4">
    <source>
        <dbReference type="ARBA" id="ARBA00022729"/>
    </source>
</evidence>
<dbReference type="PANTHER" id="PTHR24100:SF149">
    <property type="entry name" value="BG-LIKE ANTIGEN 1-RELATED"/>
    <property type="match status" value="1"/>
</dbReference>
<feature type="domain" description="Ig-like" evidence="12">
    <location>
        <begin position="151"/>
        <end position="230"/>
    </location>
</feature>
<evidence type="ECO:0000313" key="14">
    <source>
        <dbReference type="Proteomes" id="UP001558613"/>
    </source>
</evidence>
<evidence type="ECO:0000256" key="3">
    <source>
        <dbReference type="ARBA" id="ARBA00022692"/>
    </source>
</evidence>
<keyword evidence="5 9" id="KW-1133">Transmembrane helix</keyword>
<dbReference type="InterPro" id="IPR007110">
    <property type="entry name" value="Ig-like_dom"/>
</dbReference>
<organism evidence="13 14">
    <name type="scientific">Cirrhinus molitorella</name>
    <name type="common">mud carp</name>
    <dbReference type="NCBI Taxonomy" id="172907"/>
    <lineage>
        <taxon>Eukaryota</taxon>
        <taxon>Metazoa</taxon>
        <taxon>Chordata</taxon>
        <taxon>Craniata</taxon>
        <taxon>Vertebrata</taxon>
        <taxon>Euteleostomi</taxon>
        <taxon>Actinopterygii</taxon>
        <taxon>Neopterygii</taxon>
        <taxon>Teleostei</taxon>
        <taxon>Ostariophysi</taxon>
        <taxon>Cypriniformes</taxon>
        <taxon>Cyprinidae</taxon>
        <taxon>Labeoninae</taxon>
        <taxon>Labeonini</taxon>
        <taxon>Cirrhinus</taxon>
    </lineage>
</organism>
<feature type="compositionally biased region" description="Polar residues" evidence="8">
    <location>
        <begin position="83"/>
        <end position="96"/>
    </location>
</feature>
<feature type="signal peptide" evidence="10">
    <location>
        <begin position="1"/>
        <end position="18"/>
    </location>
</feature>
<protein>
    <recommendedName>
        <fullName evidence="15">Butyrophilin subfamily 1 member A1-like</fullName>
    </recommendedName>
</protein>
<dbReference type="InterPro" id="IPR013106">
    <property type="entry name" value="Ig_V-set"/>
</dbReference>
<feature type="domain" description="B30.2/SPRY" evidence="11">
    <location>
        <begin position="415"/>
        <end position="612"/>
    </location>
</feature>
<evidence type="ECO:0000256" key="10">
    <source>
        <dbReference type="SAM" id="SignalP"/>
    </source>
</evidence>
<dbReference type="SMART" id="SM00449">
    <property type="entry name" value="SPRY"/>
    <property type="match status" value="1"/>
</dbReference>
<dbReference type="Pfam" id="PF00622">
    <property type="entry name" value="SPRY"/>
    <property type="match status" value="1"/>
</dbReference>
<feature type="transmembrane region" description="Helical" evidence="9">
    <location>
        <begin position="370"/>
        <end position="391"/>
    </location>
</feature>
<gene>
    <name evidence="13" type="ORF">QQF64_031154</name>
</gene>
<dbReference type="InterPro" id="IPR013320">
    <property type="entry name" value="ConA-like_dom_sf"/>
</dbReference>
<dbReference type="InterPro" id="IPR050504">
    <property type="entry name" value="IgSF_BTN/MOG"/>
</dbReference>
<evidence type="ECO:0000256" key="9">
    <source>
        <dbReference type="SAM" id="Phobius"/>
    </source>
</evidence>
<dbReference type="Pfam" id="PF07686">
    <property type="entry name" value="V-set"/>
    <property type="match status" value="2"/>
</dbReference>
<evidence type="ECO:0000313" key="13">
    <source>
        <dbReference type="EMBL" id="KAL1272138.1"/>
    </source>
</evidence>